<reference evidence="2 3" key="1">
    <citation type="submission" date="2020-04" db="EMBL/GenBank/DDBJ databases">
        <title>The Whole Genome Analysis of High salt-tolerant Sphingobium yanoikuyae YC-XJ2 with Aryl organophosphorus flame retardants (aryl-OPFRs)-degrading capacity and characteristics of Related phosphotriesterase.</title>
        <authorList>
            <person name="Li X."/>
        </authorList>
    </citation>
    <scope>NUCLEOTIDE SEQUENCE [LARGE SCALE GENOMIC DNA]</scope>
    <source>
        <strain evidence="2 3">YC-XJ2</strain>
    </source>
</reference>
<dbReference type="AlphaFoldDB" id="A0A6M4G586"/>
<evidence type="ECO:0000313" key="3">
    <source>
        <dbReference type="Proteomes" id="UP000502611"/>
    </source>
</evidence>
<evidence type="ECO:0000313" key="2">
    <source>
        <dbReference type="EMBL" id="QJR00857.1"/>
    </source>
</evidence>
<evidence type="ECO:0000256" key="1">
    <source>
        <dbReference type="SAM" id="Phobius"/>
    </source>
</evidence>
<protein>
    <recommendedName>
        <fullName evidence="4">DUF3137 domain-containing protein</fullName>
    </recommendedName>
</protein>
<organism evidence="2 3">
    <name type="scientific">Sphingobium yanoikuyae</name>
    <name type="common">Sphingomonas yanoikuyae</name>
    <dbReference type="NCBI Taxonomy" id="13690"/>
    <lineage>
        <taxon>Bacteria</taxon>
        <taxon>Pseudomonadati</taxon>
        <taxon>Pseudomonadota</taxon>
        <taxon>Alphaproteobacteria</taxon>
        <taxon>Sphingomonadales</taxon>
        <taxon>Sphingomonadaceae</taxon>
        <taxon>Sphingobium</taxon>
    </lineage>
</organism>
<accession>A0A6M4G586</accession>
<sequence>MTGSPGERWKVFADGDDIDDVPLWKVLANIRADDQDEGLSLNAAFLKGIKPRFSRSYNLAIGISSIFGFLALFSLIGLAAANRSESSDFFYYCTLLMLAGTIAPYLWRRAYQYGLAVPDAPLGLPHPSDPLFEEVLGHLQKVDGPRAYYISRFSKKRIALNRRQFFGRLRYFLLSEQGDDRAIVMRFPTAMSLPADLYLHREDMERMLAMSAPKRSGGPGRNVKYAYVEAAFDLRADPRLATLDLNNEAAAVRSLTDWFDEWFDSAANVSGDIPKRDRLTPYARKIYAHLKKSTFSDDR</sequence>
<evidence type="ECO:0008006" key="4">
    <source>
        <dbReference type="Google" id="ProtNLM"/>
    </source>
</evidence>
<keyword evidence="1" id="KW-1133">Transmembrane helix</keyword>
<keyword evidence="1" id="KW-0812">Transmembrane</keyword>
<dbReference type="RefSeq" id="WP_169859883.1">
    <property type="nucleotide sequence ID" value="NZ_CP053021.1"/>
</dbReference>
<name>A0A6M4G586_SPHYA</name>
<feature type="transmembrane region" description="Helical" evidence="1">
    <location>
        <begin position="57"/>
        <end position="77"/>
    </location>
</feature>
<keyword evidence="1" id="KW-0472">Membrane</keyword>
<dbReference type="Proteomes" id="UP000502611">
    <property type="component" value="Chromosome"/>
</dbReference>
<dbReference type="EMBL" id="CP053021">
    <property type="protein sequence ID" value="QJR00857.1"/>
    <property type="molecule type" value="Genomic_DNA"/>
</dbReference>
<gene>
    <name evidence="2" type="ORF">HH800_00790</name>
</gene>
<feature type="transmembrane region" description="Helical" evidence="1">
    <location>
        <begin position="89"/>
        <end position="107"/>
    </location>
</feature>
<proteinExistence type="predicted"/>